<dbReference type="Proteomes" id="UP000054985">
    <property type="component" value="Unassembled WGS sequence"/>
</dbReference>
<feature type="compositionally biased region" description="Basic and acidic residues" evidence="2">
    <location>
        <begin position="1"/>
        <end position="15"/>
    </location>
</feature>
<keyword evidence="3" id="KW-0472">Membrane</keyword>
<accession>A0A378JSQ3</accession>
<gene>
    <name evidence="4" type="ORF">Lmor_2091</name>
    <name evidence="5" type="ORF">NCTC12239_00401</name>
</gene>
<dbReference type="STRING" id="39962.Lmor_2091"/>
<feature type="coiled-coil region" evidence="1">
    <location>
        <begin position="123"/>
        <end position="178"/>
    </location>
</feature>
<keyword evidence="1" id="KW-0175">Coiled coil</keyword>
<keyword evidence="3" id="KW-1133">Transmembrane helix</keyword>
<reference evidence="4 6" key="1">
    <citation type="submission" date="2015-11" db="EMBL/GenBank/DDBJ databases">
        <title>Genomic analysis of 38 Legionella species identifies large and diverse effector repertoires.</title>
        <authorList>
            <person name="Burstein D."/>
            <person name="Amaro F."/>
            <person name="Zusman T."/>
            <person name="Lifshitz Z."/>
            <person name="Cohen O."/>
            <person name="Gilbert J.A."/>
            <person name="Pupko T."/>
            <person name="Shuman H.A."/>
            <person name="Segal G."/>
        </authorList>
    </citation>
    <scope>NUCLEOTIDE SEQUENCE [LARGE SCALE GENOMIC DNA]</scope>
    <source>
        <strain evidence="4 6">ATCC 43877</strain>
    </source>
</reference>
<evidence type="ECO:0000256" key="3">
    <source>
        <dbReference type="SAM" id="Phobius"/>
    </source>
</evidence>
<protein>
    <submittedName>
        <fullName evidence="5">Protein IcmG (DotF)</fullName>
    </submittedName>
</protein>
<dbReference type="OrthoDB" id="5622044at2"/>
<evidence type="ECO:0000313" key="6">
    <source>
        <dbReference type="Proteomes" id="UP000054985"/>
    </source>
</evidence>
<feature type="region of interest" description="Disordered" evidence="2">
    <location>
        <begin position="1"/>
        <end position="46"/>
    </location>
</feature>
<proteinExistence type="predicted"/>
<evidence type="ECO:0000313" key="7">
    <source>
        <dbReference type="Proteomes" id="UP000254040"/>
    </source>
</evidence>
<dbReference type="Gene3D" id="1.20.5.340">
    <property type="match status" value="1"/>
</dbReference>
<reference evidence="5 7" key="2">
    <citation type="submission" date="2018-06" db="EMBL/GenBank/DDBJ databases">
        <authorList>
            <consortium name="Pathogen Informatics"/>
            <person name="Doyle S."/>
        </authorList>
    </citation>
    <scope>NUCLEOTIDE SEQUENCE [LARGE SCALE GENOMIC DNA]</scope>
    <source>
        <strain evidence="5 7">NCTC12239</strain>
    </source>
</reference>
<evidence type="ECO:0000256" key="2">
    <source>
        <dbReference type="SAM" id="MobiDB-lite"/>
    </source>
</evidence>
<name>A0A378JSQ3_9GAMM</name>
<dbReference type="EMBL" id="UGOG01000001">
    <property type="protein sequence ID" value="STX61486.1"/>
    <property type="molecule type" value="Genomic_DNA"/>
</dbReference>
<feature type="compositionally biased region" description="Polar residues" evidence="2">
    <location>
        <begin position="29"/>
        <end position="40"/>
    </location>
</feature>
<organism evidence="5 7">
    <name type="scientific">Legionella moravica</name>
    <dbReference type="NCBI Taxonomy" id="39962"/>
    <lineage>
        <taxon>Bacteria</taxon>
        <taxon>Pseudomonadati</taxon>
        <taxon>Pseudomonadota</taxon>
        <taxon>Gammaproteobacteria</taxon>
        <taxon>Legionellales</taxon>
        <taxon>Legionellaceae</taxon>
        <taxon>Legionella</taxon>
    </lineage>
</organism>
<sequence length="270" mass="29097">MAEHDQDNDEYRFAELDSFENESMGGSELGQSSDLSSGKGQRSEQKNIKRNALIAVGLVIFAMVLYKFIGYMFFSGASEPVANKAAVPPITQVATTQPAPTTTITPAPVQQIQQVQQIDSQAERELTNKVSALEASQQSLRSEVSALSDQIGAINNNINNLNSQIANLNQVMGTLSNQLAKQSEVIGVLIARSQPKKVKPVARYVPQSIKYNIQAVIPGRAWLIGSNGSTITVREGTNIAGYGVVKLIDSLQGRVLTSSGQVIKFSQDDS</sequence>
<dbReference type="NCBIfam" id="NF038218">
    <property type="entry name" value="IcmG_DotF_IVB"/>
    <property type="match status" value="1"/>
</dbReference>
<feature type="transmembrane region" description="Helical" evidence="3">
    <location>
        <begin position="52"/>
        <end position="74"/>
    </location>
</feature>
<keyword evidence="6" id="KW-1185">Reference proteome</keyword>
<evidence type="ECO:0000256" key="1">
    <source>
        <dbReference type="SAM" id="Coils"/>
    </source>
</evidence>
<dbReference type="Proteomes" id="UP000254040">
    <property type="component" value="Unassembled WGS sequence"/>
</dbReference>
<dbReference type="EMBL" id="LNYN01000027">
    <property type="protein sequence ID" value="KTD32662.1"/>
    <property type="molecule type" value="Genomic_DNA"/>
</dbReference>
<evidence type="ECO:0000313" key="5">
    <source>
        <dbReference type="EMBL" id="STX61486.1"/>
    </source>
</evidence>
<keyword evidence="3" id="KW-0812">Transmembrane</keyword>
<dbReference type="AlphaFoldDB" id="A0A378JSQ3"/>
<evidence type="ECO:0000313" key="4">
    <source>
        <dbReference type="EMBL" id="KTD32662.1"/>
    </source>
</evidence>